<proteinExistence type="predicted"/>
<keyword evidence="3" id="KW-1185">Reference proteome</keyword>
<organism evidence="3 4">
    <name type="scientific">Cephus cinctus</name>
    <name type="common">Wheat stem sawfly</name>
    <dbReference type="NCBI Taxonomy" id="211228"/>
    <lineage>
        <taxon>Eukaryota</taxon>
        <taxon>Metazoa</taxon>
        <taxon>Ecdysozoa</taxon>
        <taxon>Arthropoda</taxon>
        <taxon>Hexapoda</taxon>
        <taxon>Insecta</taxon>
        <taxon>Pterygota</taxon>
        <taxon>Neoptera</taxon>
        <taxon>Endopterygota</taxon>
        <taxon>Hymenoptera</taxon>
        <taxon>Cephoidea</taxon>
        <taxon>Cephidae</taxon>
        <taxon>Cephus</taxon>
    </lineage>
</organism>
<dbReference type="Pfam" id="PF11303">
    <property type="entry name" value="DUF3105"/>
    <property type="match status" value="1"/>
</dbReference>
<dbReference type="Proteomes" id="UP000694920">
    <property type="component" value="Unplaced"/>
</dbReference>
<dbReference type="GO" id="GO:0005737">
    <property type="term" value="C:cytoplasm"/>
    <property type="evidence" value="ECO:0007669"/>
    <property type="project" value="TreeGrafter"/>
</dbReference>
<evidence type="ECO:0000313" key="4">
    <source>
        <dbReference type="RefSeq" id="XP_015605059.1"/>
    </source>
</evidence>
<keyword evidence="2" id="KW-0732">Signal</keyword>
<name>A0AAJ7FRS2_CEPCN</name>
<dbReference type="AlphaFoldDB" id="A0AAJ7FRS2"/>
<sequence>MSNRVIFAVLIGICVSLCEIKAYANEDEYEDGDRINLLDVVQNYAINYKENRREVDDFENWTGRWMPDRPQDPAPPPKVISQKNETSGSNSETHMSHTVPMGFNISDCDDGKTNLTVDWDNSEVNYTCYGQKIVPSYQIEPLIYCEKIPKAYKAAHICMHKKIKYVDDIPLYGSHRPVWPVYGEYKFVPPQRWVHSLEHGAVVMLYHPCANPYEVKILKTLVKNCLRRYIVTPYNLLDEDRPLALLTWGCRLTMSYVNPAVVRKFIKKKALHGPERISANGGFSEGLLRKSAIVTDRNDTILCPNA</sequence>
<gene>
    <name evidence="4" type="primary">LOC107272421</name>
</gene>
<evidence type="ECO:0000313" key="3">
    <source>
        <dbReference type="Proteomes" id="UP000694920"/>
    </source>
</evidence>
<feature type="region of interest" description="Disordered" evidence="1">
    <location>
        <begin position="63"/>
        <end position="96"/>
    </location>
</feature>
<feature type="signal peptide" evidence="2">
    <location>
        <begin position="1"/>
        <end position="24"/>
    </location>
</feature>
<dbReference type="PANTHER" id="PTHR34179:SF1">
    <property type="entry name" value="TUMOR PROTEIN P53-INDUCIBLE PROTEIN 13"/>
    <property type="match status" value="1"/>
</dbReference>
<dbReference type="KEGG" id="ccin:107272421"/>
<feature type="compositionally biased region" description="Polar residues" evidence="1">
    <location>
        <begin position="81"/>
        <end position="93"/>
    </location>
</feature>
<evidence type="ECO:0000256" key="1">
    <source>
        <dbReference type="SAM" id="MobiDB-lite"/>
    </source>
</evidence>
<evidence type="ECO:0000256" key="2">
    <source>
        <dbReference type="SAM" id="SignalP"/>
    </source>
</evidence>
<protein>
    <submittedName>
        <fullName evidence="4">Uncharacterized protein LOC107272421 isoform X1</fullName>
    </submittedName>
</protein>
<dbReference type="InterPro" id="IPR021454">
    <property type="entry name" value="DUF3105"/>
</dbReference>
<dbReference type="GeneID" id="107272421"/>
<dbReference type="PANTHER" id="PTHR34179">
    <property type="entry name" value="TUMOR PROTEIN P53-INDUCIBLE PROTEIN 13"/>
    <property type="match status" value="1"/>
</dbReference>
<reference evidence="4" key="1">
    <citation type="submission" date="2025-08" db="UniProtKB">
        <authorList>
            <consortium name="RefSeq"/>
        </authorList>
    </citation>
    <scope>IDENTIFICATION</scope>
</reference>
<feature type="chain" id="PRO_5042565114" evidence="2">
    <location>
        <begin position="25"/>
        <end position="306"/>
    </location>
</feature>
<dbReference type="RefSeq" id="XP_015605059.1">
    <property type="nucleotide sequence ID" value="XM_015749573.2"/>
</dbReference>
<accession>A0AAJ7FRS2</accession>